<keyword evidence="5" id="KW-1185">Reference proteome</keyword>
<dbReference type="AlphaFoldDB" id="A0A1H6UTP7"/>
<sequence length="339" mass="35146">MRTSLVSAGLAASALVALAGCSADADTSSSSSADAAEGADRPTEITLALIPNEQVDDLITSVEPLTDYLSEELGITVEGVVTKDYQAAVEAIGSGQAQIAIADAGSLAAAEDLYGAHAVLQDVRYGASSYASQFFVNIANADKYCEDEPVMATYAASGTEFLYCNGVASAEENTGVGPVAVDALSNIEAGTKVAFGNTTSPAGYQLPVLMLEELGMSIDDLEQVPVTGNDTLIMAVYNGDAEVGFSYWDARSSISAEEVPDLAETIVVVGLSEMYPNGGVVLSDELSADLRDEITALLDGYSEVDPDTLSNIFGQTDWVPADASAIDLARQVNARFSGE</sequence>
<protein>
    <submittedName>
        <fullName evidence="4">Phosphonate transport system substrate-binding protein</fullName>
    </submittedName>
</protein>
<name>A0A1H6UTP7_9MICO</name>
<evidence type="ECO:0000313" key="5">
    <source>
        <dbReference type="Proteomes" id="UP000183315"/>
    </source>
</evidence>
<evidence type="ECO:0000256" key="3">
    <source>
        <dbReference type="SAM" id="SignalP"/>
    </source>
</evidence>
<dbReference type="eggNOG" id="COG3221">
    <property type="taxonomic scope" value="Bacteria"/>
</dbReference>
<dbReference type="InterPro" id="IPR005770">
    <property type="entry name" value="PhnD"/>
</dbReference>
<dbReference type="SUPFAM" id="SSF53850">
    <property type="entry name" value="Periplasmic binding protein-like II"/>
    <property type="match status" value="1"/>
</dbReference>
<feature type="chain" id="PRO_5039253796" evidence="3">
    <location>
        <begin position="20"/>
        <end position="339"/>
    </location>
</feature>
<feature type="signal peptide" evidence="3">
    <location>
        <begin position="1"/>
        <end position="19"/>
    </location>
</feature>
<evidence type="ECO:0000313" key="4">
    <source>
        <dbReference type="EMBL" id="SEI95591.1"/>
    </source>
</evidence>
<evidence type="ECO:0000256" key="1">
    <source>
        <dbReference type="ARBA" id="ARBA00007162"/>
    </source>
</evidence>
<dbReference type="PROSITE" id="PS51257">
    <property type="entry name" value="PROKAR_LIPOPROTEIN"/>
    <property type="match status" value="1"/>
</dbReference>
<dbReference type="EMBL" id="FNZI01000001">
    <property type="protein sequence ID" value="SEI95591.1"/>
    <property type="molecule type" value="Genomic_DNA"/>
</dbReference>
<dbReference type="PANTHER" id="PTHR35841">
    <property type="entry name" value="PHOSPHONATES-BINDING PERIPLASMIC PROTEIN"/>
    <property type="match status" value="1"/>
</dbReference>
<dbReference type="PANTHER" id="PTHR35841:SF1">
    <property type="entry name" value="PHOSPHONATES-BINDING PERIPLASMIC PROTEIN"/>
    <property type="match status" value="1"/>
</dbReference>
<comment type="similarity">
    <text evidence="1">Belongs to the phosphate/phosphite/phosphonate binding protein family.</text>
</comment>
<proteinExistence type="inferred from homology"/>
<dbReference type="Pfam" id="PF12974">
    <property type="entry name" value="Phosphonate-bd"/>
    <property type="match status" value="1"/>
</dbReference>
<dbReference type="GO" id="GO:0055085">
    <property type="term" value="P:transmembrane transport"/>
    <property type="evidence" value="ECO:0007669"/>
    <property type="project" value="InterPro"/>
</dbReference>
<dbReference type="Proteomes" id="UP000183315">
    <property type="component" value="Unassembled WGS sequence"/>
</dbReference>
<reference evidence="5" key="1">
    <citation type="submission" date="2016-10" db="EMBL/GenBank/DDBJ databases">
        <authorList>
            <person name="Varghese N."/>
        </authorList>
    </citation>
    <scope>NUCLEOTIDE SEQUENCE [LARGE SCALE GENOMIC DNA]</scope>
    <source>
        <strain evidence="5">DSM 24868</strain>
    </source>
</reference>
<accession>A0A1H6UTP7</accession>
<dbReference type="RefSeq" id="WP_042212779.1">
    <property type="nucleotide sequence ID" value="NZ_BBLU01000002.1"/>
</dbReference>
<organism evidence="4 5">
    <name type="scientific">Demequina mangrovi</name>
    <dbReference type="NCBI Taxonomy" id="1043493"/>
    <lineage>
        <taxon>Bacteria</taxon>
        <taxon>Bacillati</taxon>
        <taxon>Actinomycetota</taxon>
        <taxon>Actinomycetes</taxon>
        <taxon>Micrococcales</taxon>
        <taxon>Demequinaceae</taxon>
        <taxon>Demequina</taxon>
    </lineage>
</organism>
<gene>
    <name evidence="4" type="ORF">SAMN05421637_0536</name>
</gene>
<dbReference type="GO" id="GO:0043190">
    <property type="term" value="C:ATP-binding cassette (ABC) transporter complex"/>
    <property type="evidence" value="ECO:0007669"/>
    <property type="project" value="InterPro"/>
</dbReference>
<dbReference type="NCBIfam" id="TIGR01098">
    <property type="entry name" value="3A0109s03R"/>
    <property type="match status" value="1"/>
</dbReference>
<dbReference type="STRING" id="1043493.SAMN05421637_0536"/>
<evidence type="ECO:0000256" key="2">
    <source>
        <dbReference type="ARBA" id="ARBA00022729"/>
    </source>
</evidence>
<dbReference type="Gene3D" id="3.40.190.10">
    <property type="entry name" value="Periplasmic binding protein-like II"/>
    <property type="match status" value="2"/>
</dbReference>
<keyword evidence="2 3" id="KW-0732">Signal</keyword>